<reference evidence="2" key="1">
    <citation type="journal article" date="2014" name="Front. Microbiol.">
        <title>High frequency of phylogenetically diverse reductive dehalogenase-homologous genes in deep subseafloor sedimentary metagenomes.</title>
        <authorList>
            <person name="Kawai M."/>
            <person name="Futagami T."/>
            <person name="Toyoda A."/>
            <person name="Takaki Y."/>
            <person name="Nishi S."/>
            <person name="Hori S."/>
            <person name="Arai W."/>
            <person name="Tsubouchi T."/>
            <person name="Morono Y."/>
            <person name="Uchiyama I."/>
            <person name="Ito T."/>
            <person name="Fujiyama A."/>
            <person name="Inagaki F."/>
            <person name="Takami H."/>
        </authorList>
    </citation>
    <scope>NUCLEOTIDE SEQUENCE</scope>
    <source>
        <strain evidence="2">Expedition CK06-06</strain>
    </source>
</reference>
<dbReference type="PANTHER" id="PTHR21015">
    <property type="entry name" value="UDP-N-ACETYLGLUCOSAMINE--N-ACETYLMURAMYL-(PENTAPEPTIDE) PYROPHOSPHORYL-UNDECAPRENOL N-ACETYLGLUCOSAMINE TRANSFERASE 1"/>
    <property type="match status" value="1"/>
</dbReference>
<dbReference type="PANTHER" id="PTHR21015:SF22">
    <property type="entry name" value="GLYCOSYLTRANSFERASE"/>
    <property type="match status" value="1"/>
</dbReference>
<dbReference type="Gene3D" id="3.40.50.2000">
    <property type="entry name" value="Glycogen Phosphorylase B"/>
    <property type="match status" value="1"/>
</dbReference>
<dbReference type="GO" id="GO:0016758">
    <property type="term" value="F:hexosyltransferase activity"/>
    <property type="evidence" value="ECO:0007669"/>
    <property type="project" value="InterPro"/>
</dbReference>
<dbReference type="Pfam" id="PF04101">
    <property type="entry name" value="Glyco_tran_28_C"/>
    <property type="match status" value="1"/>
</dbReference>
<dbReference type="AlphaFoldDB" id="X1D9T3"/>
<evidence type="ECO:0000259" key="1">
    <source>
        <dbReference type="Pfam" id="PF04101"/>
    </source>
</evidence>
<dbReference type="InterPro" id="IPR007235">
    <property type="entry name" value="Glyco_trans_28_C"/>
</dbReference>
<protein>
    <recommendedName>
        <fullName evidence="1">Glycosyl transferase family 28 C-terminal domain-containing protein</fullName>
    </recommendedName>
</protein>
<dbReference type="EMBL" id="BART01021975">
    <property type="protein sequence ID" value="GAH05045.1"/>
    <property type="molecule type" value="Genomic_DNA"/>
</dbReference>
<dbReference type="SUPFAM" id="SSF53756">
    <property type="entry name" value="UDP-Glycosyltransferase/glycogen phosphorylase"/>
    <property type="match status" value="1"/>
</dbReference>
<sequence>VIIVNQLNSPSEFLQELKKRTNLLVTIDDAGPGAVVADIRFNPEYYLPDSYFGPEFVPLRQEFQDFNKKNKESKKQVESILVTLGGSDTYGFLPKVVQALSGIPKTIEVKVIIGPAFNHHTQLDEVIKRANRPFTVLKSITNMAEFLFNSDLVVCSAGLTLFEAACVGTPAVVVCGELFEEETAKMMKKNGFGINLGFGKNIIERIIFKKTLDLIMDFDRRKKMSQIGRKLVTGCGCERIAKIILEGAKLSKK</sequence>
<evidence type="ECO:0000313" key="2">
    <source>
        <dbReference type="EMBL" id="GAH05045.1"/>
    </source>
</evidence>
<comment type="caution">
    <text evidence="2">The sequence shown here is derived from an EMBL/GenBank/DDBJ whole genome shotgun (WGS) entry which is preliminary data.</text>
</comment>
<feature type="domain" description="Glycosyl transferase family 28 C-terminal" evidence="1">
    <location>
        <begin position="82"/>
        <end position="176"/>
    </location>
</feature>
<organism evidence="2">
    <name type="scientific">marine sediment metagenome</name>
    <dbReference type="NCBI Taxonomy" id="412755"/>
    <lineage>
        <taxon>unclassified sequences</taxon>
        <taxon>metagenomes</taxon>
        <taxon>ecological metagenomes</taxon>
    </lineage>
</organism>
<proteinExistence type="predicted"/>
<feature type="non-terminal residue" evidence="2">
    <location>
        <position position="1"/>
    </location>
</feature>
<accession>X1D9T3</accession>
<gene>
    <name evidence="2" type="ORF">S01H4_40374</name>
</gene>
<name>X1D9T3_9ZZZZ</name>